<organism evidence="1 2">
    <name type="scientific">Cymbomonas tetramitiformis</name>
    <dbReference type="NCBI Taxonomy" id="36881"/>
    <lineage>
        <taxon>Eukaryota</taxon>
        <taxon>Viridiplantae</taxon>
        <taxon>Chlorophyta</taxon>
        <taxon>Pyramimonadophyceae</taxon>
        <taxon>Pyramimonadales</taxon>
        <taxon>Pyramimonadaceae</taxon>
        <taxon>Cymbomonas</taxon>
    </lineage>
</organism>
<gene>
    <name evidence="1" type="ORF">CYMTET_35657</name>
</gene>
<dbReference type="EMBL" id="LGRX02022860">
    <property type="protein sequence ID" value="KAK3255184.1"/>
    <property type="molecule type" value="Genomic_DNA"/>
</dbReference>
<dbReference type="AlphaFoldDB" id="A0AAE0KNZ8"/>
<keyword evidence="2" id="KW-1185">Reference proteome</keyword>
<evidence type="ECO:0000313" key="2">
    <source>
        <dbReference type="Proteomes" id="UP001190700"/>
    </source>
</evidence>
<sequence length="283" mass="32488">MPDFSALSCLAFGDDVRDVPLEADPRHCPRTWCGRYERTNELSLKEVAAGCRDCDRSMVRIDNVQVRYRLPEYECAASRALLRQLQQPDVRRRDRVHLFWQRDEQTQYLGAHVIVSGGASHVVLHLLRAQPDRMHVARRSSPRLDQLAVENLVRSLVPSGHVVRVDASVEGSEPDLGEAVDIRVMCVCSADVRRCHRVTWRFLLQDDSEEGGIREWRQRVRCRALRDALLQRVVLVRARVDDANTQIVSFRDFSDDDLAEREHESRNTLLDALAFDAPVAWRG</sequence>
<comment type="caution">
    <text evidence="1">The sequence shown here is derived from an EMBL/GenBank/DDBJ whole genome shotgun (WGS) entry which is preliminary data.</text>
</comment>
<dbReference type="Proteomes" id="UP001190700">
    <property type="component" value="Unassembled WGS sequence"/>
</dbReference>
<reference evidence="1 2" key="1">
    <citation type="journal article" date="2015" name="Genome Biol. Evol.">
        <title>Comparative Genomics of a Bacterivorous Green Alga Reveals Evolutionary Causalities and Consequences of Phago-Mixotrophic Mode of Nutrition.</title>
        <authorList>
            <person name="Burns J.A."/>
            <person name="Paasch A."/>
            <person name="Narechania A."/>
            <person name="Kim E."/>
        </authorList>
    </citation>
    <scope>NUCLEOTIDE SEQUENCE [LARGE SCALE GENOMIC DNA]</scope>
    <source>
        <strain evidence="1 2">PLY_AMNH</strain>
    </source>
</reference>
<proteinExistence type="predicted"/>
<evidence type="ECO:0000313" key="1">
    <source>
        <dbReference type="EMBL" id="KAK3255184.1"/>
    </source>
</evidence>
<accession>A0AAE0KNZ8</accession>
<name>A0AAE0KNZ8_9CHLO</name>
<protein>
    <submittedName>
        <fullName evidence="1">Uncharacterized protein</fullName>
    </submittedName>
</protein>